<proteinExistence type="predicted"/>
<protein>
    <submittedName>
        <fullName evidence="2">FlaF flagella protein F</fullName>
    </submittedName>
</protein>
<keyword evidence="1" id="KW-0812">Transmembrane</keyword>
<dbReference type="AlphaFoldDB" id="A0A0S1XC57"/>
<dbReference type="GeneID" id="26136688"/>
<sequence length="154" mass="17166">MGFSVSASAAILFTSILLMASTLYITWENTYYQIMDARSYWYDLKESQLHFNAKVTSLAAVGTDLEVNFTYLGPSIDGKFDVIFDGSYNQTVTTYRYLIPNVEYTYTIPGGTSDTNVHSVVQAFANGCVLKFQYQYNGTAVNLLSQSVYCPGVK</sequence>
<accession>A0A0S1XC57</accession>
<dbReference type="GO" id="GO:0005198">
    <property type="term" value="F:structural molecule activity"/>
    <property type="evidence" value="ECO:0007669"/>
    <property type="project" value="InterPro"/>
</dbReference>
<keyword evidence="1" id="KW-1133">Transmembrane helix</keyword>
<dbReference type="PATRIC" id="fig|55802.8.peg.1420"/>
<name>A0A0S1XC57_THEBA</name>
<keyword evidence="1" id="KW-0472">Membrane</keyword>
<dbReference type="PANTHER" id="PTHR42200">
    <property type="entry name" value="ARCHAEAL FLAGELLA-RELATED PROTEIN F-RELATED"/>
    <property type="match status" value="1"/>
</dbReference>
<dbReference type="PANTHER" id="PTHR42200:SF2">
    <property type="entry name" value="ARCHAEAL FLAGELLA-RELATED PROTEIN F"/>
    <property type="match status" value="1"/>
</dbReference>
<keyword evidence="2" id="KW-0282">Flagellum</keyword>
<dbReference type="Proteomes" id="UP000066042">
    <property type="component" value="Chromosome"/>
</dbReference>
<reference evidence="2 3" key="1">
    <citation type="journal article" date="2016" name="Genome Announc.">
        <title>Complete genome sequence of the hyperthermophilic and piezophilic archaeon Thermococcus barophilus Ch5, capable of growth at the expense of hydrogenogenesis from carbon monoxide and formate.</title>
        <authorList>
            <person name="Oger P."/>
            <person name="Sokolova T.G."/>
            <person name="Kozhevnikova D.A."/>
            <person name="Taranov E.A."/>
            <person name="Vannier P."/>
            <person name="Lee H.S."/>
            <person name="Kwon K.K."/>
            <person name="Kang S.G."/>
            <person name="Lee J.H."/>
            <person name="Bonch-Osmolovskaya E.A."/>
            <person name="Lebedinsky A.V."/>
        </authorList>
    </citation>
    <scope>NUCLEOTIDE SEQUENCE [LARGE SCALE GENOMIC DNA]</scope>
    <source>
        <strain evidence="3">Ch5</strain>
    </source>
</reference>
<dbReference type="STRING" id="55802.TBCH5v1_1442"/>
<feature type="transmembrane region" description="Helical" evidence="1">
    <location>
        <begin position="6"/>
        <end position="27"/>
    </location>
</feature>
<gene>
    <name evidence="2" type="primary">flaF</name>
    <name evidence="2" type="ORF">TBCH5v1_1442</name>
</gene>
<dbReference type="EMBL" id="CP013050">
    <property type="protein sequence ID" value="ALM75359.1"/>
    <property type="molecule type" value="Genomic_DNA"/>
</dbReference>
<keyword evidence="2" id="KW-0966">Cell projection</keyword>
<keyword evidence="2" id="KW-0969">Cilium</keyword>
<evidence type="ECO:0000313" key="3">
    <source>
        <dbReference type="Proteomes" id="UP000066042"/>
    </source>
</evidence>
<dbReference type="RefSeq" id="WP_056934019.1">
    <property type="nucleotide sequence ID" value="NZ_CP013050.1"/>
</dbReference>
<organism evidence="2 3">
    <name type="scientific">Thermococcus barophilus</name>
    <dbReference type="NCBI Taxonomy" id="55802"/>
    <lineage>
        <taxon>Archaea</taxon>
        <taxon>Methanobacteriati</taxon>
        <taxon>Methanobacteriota</taxon>
        <taxon>Thermococci</taxon>
        <taxon>Thermococcales</taxon>
        <taxon>Thermococcaceae</taxon>
        <taxon>Thermococcus</taxon>
    </lineage>
</organism>
<evidence type="ECO:0000256" key="1">
    <source>
        <dbReference type="SAM" id="Phobius"/>
    </source>
</evidence>
<dbReference type="GO" id="GO:0097588">
    <property type="term" value="P:archaeal or bacterial-type flagellum-dependent cell motility"/>
    <property type="evidence" value="ECO:0007669"/>
    <property type="project" value="InterPro"/>
</dbReference>
<dbReference type="InterPro" id="IPR002774">
    <property type="entry name" value="Flagellin_arc-type"/>
</dbReference>
<evidence type="ECO:0000313" key="2">
    <source>
        <dbReference type="EMBL" id="ALM75359.1"/>
    </source>
</evidence>